<evidence type="ECO:0000313" key="1">
    <source>
        <dbReference type="EMBL" id="KAK6988047.1"/>
    </source>
</evidence>
<name>A0AAV9ZNY6_9AGAR</name>
<evidence type="ECO:0008006" key="3">
    <source>
        <dbReference type="Google" id="ProtNLM"/>
    </source>
</evidence>
<protein>
    <recommendedName>
        <fullName evidence="3">F-box protein</fullName>
    </recommendedName>
</protein>
<accession>A0AAV9ZNY6</accession>
<evidence type="ECO:0000313" key="2">
    <source>
        <dbReference type="Proteomes" id="UP001362999"/>
    </source>
</evidence>
<dbReference type="Proteomes" id="UP001362999">
    <property type="component" value="Unassembled WGS sequence"/>
</dbReference>
<dbReference type="InterPro" id="IPR032675">
    <property type="entry name" value="LRR_dom_sf"/>
</dbReference>
<dbReference type="EMBL" id="JAWWNJ010000126">
    <property type="protein sequence ID" value="KAK6988047.1"/>
    <property type="molecule type" value="Genomic_DNA"/>
</dbReference>
<dbReference type="AlphaFoldDB" id="A0AAV9ZNY6"/>
<reference evidence="1 2" key="1">
    <citation type="journal article" date="2024" name="J Genomics">
        <title>Draft genome sequencing and assembly of Favolaschia claudopus CIRM-BRFM 2984 isolated from oak limbs.</title>
        <authorList>
            <person name="Navarro D."/>
            <person name="Drula E."/>
            <person name="Chaduli D."/>
            <person name="Cazenave R."/>
            <person name="Ahrendt S."/>
            <person name="Wang J."/>
            <person name="Lipzen A."/>
            <person name="Daum C."/>
            <person name="Barry K."/>
            <person name="Grigoriev I.V."/>
            <person name="Favel A."/>
            <person name="Rosso M.N."/>
            <person name="Martin F."/>
        </authorList>
    </citation>
    <scope>NUCLEOTIDE SEQUENCE [LARGE SCALE GENOMIC DNA]</scope>
    <source>
        <strain evidence="1 2">CIRM-BRFM 2984</strain>
    </source>
</reference>
<proteinExistence type="predicted"/>
<gene>
    <name evidence="1" type="ORF">R3P38DRAFT_3229585</name>
</gene>
<sequence length="358" mass="40025">MSSNTLRIQEALGPFCSLVARSWVNAAQSELFRIAYLSGRPDRVARKFYNALLCSPHLAHYVRELSIGDLPSLIQNFVHIPFTHLHTLRLAIYHVSVAFEMYRPLLSLPTLRTLHLRTFSGLSASVRFLALCPTIQHLDLSCGDHYEESPPNSPSFLPMTPSFIRLISLQLEISGDEDTPQHDLDQAALYPIDLSELKTLSIWASNLIIWDSLPKARKRTFEFLIAIIGSANWTSRPFKNLRVLRLGMVECAESDVRRTLASISSSNLIQTVVLGLSNGLLQVRYNKDECAHIDRILLSLASRDIRVEFEFELNARGGGGESPGMVFLPLPHRTSSISSTARMERLTFGGGSITHLST</sequence>
<comment type="caution">
    <text evidence="1">The sequence shown here is derived from an EMBL/GenBank/DDBJ whole genome shotgun (WGS) entry which is preliminary data.</text>
</comment>
<dbReference type="SUPFAM" id="SSF52047">
    <property type="entry name" value="RNI-like"/>
    <property type="match status" value="1"/>
</dbReference>
<dbReference type="Gene3D" id="3.80.10.10">
    <property type="entry name" value="Ribonuclease Inhibitor"/>
    <property type="match status" value="1"/>
</dbReference>
<organism evidence="1 2">
    <name type="scientific">Favolaschia claudopus</name>
    <dbReference type="NCBI Taxonomy" id="2862362"/>
    <lineage>
        <taxon>Eukaryota</taxon>
        <taxon>Fungi</taxon>
        <taxon>Dikarya</taxon>
        <taxon>Basidiomycota</taxon>
        <taxon>Agaricomycotina</taxon>
        <taxon>Agaricomycetes</taxon>
        <taxon>Agaricomycetidae</taxon>
        <taxon>Agaricales</taxon>
        <taxon>Marasmiineae</taxon>
        <taxon>Mycenaceae</taxon>
        <taxon>Favolaschia</taxon>
    </lineage>
</organism>
<keyword evidence="2" id="KW-1185">Reference proteome</keyword>